<feature type="region of interest" description="Disordered" evidence="1">
    <location>
        <begin position="218"/>
        <end position="280"/>
    </location>
</feature>
<feature type="compositionally biased region" description="Low complexity" evidence="1">
    <location>
        <begin position="187"/>
        <end position="204"/>
    </location>
</feature>
<evidence type="ECO:0000313" key="3">
    <source>
        <dbReference type="Proteomes" id="UP001189429"/>
    </source>
</evidence>
<feature type="region of interest" description="Disordered" evidence="1">
    <location>
        <begin position="1"/>
        <end position="204"/>
    </location>
</feature>
<keyword evidence="3" id="KW-1185">Reference proteome</keyword>
<proteinExistence type="predicted"/>
<dbReference type="Proteomes" id="UP001189429">
    <property type="component" value="Unassembled WGS sequence"/>
</dbReference>
<comment type="caution">
    <text evidence="2">The sequence shown here is derived from an EMBL/GenBank/DDBJ whole genome shotgun (WGS) entry which is preliminary data.</text>
</comment>
<organism evidence="2 3">
    <name type="scientific">Prorocentrum cordatum</name>
    <dbReference type="NCBI Taxonomy" id="2364126"/>
    <lineage>
        <taxon>Eukaryota</taxon>
        <taxon>Sar</taxon>
        <taxon>Alveolata</taxon>
        <taxon>Dinophyceae</taxon>
        <taxon>Prorocentrales</taxon>
        <taxon>Prorocentraceae</taxon>
        <taxon>Prorocentrum</taxon>
    </lineage>
</organism>
<protein>
    <submittedName>
        <fullName evidence="2">Uncharacterized protein</fullName>
    </submittedName>
</protein>
<name>A0ABN9XH80_9DINO</name>
<reference evidence="2" key="1">
    <citation type="submission" date="2023-10" db="EMBL/GenBank/DDBJ databases">
        <authorList>
            <person name="Chen Y."/>
            <person name="Shah S."/>
            <person name="Dougan E. K."/>
            <person name="Thang M."/>
            <person name="Chan C."/>
        </authorList>
    </citation>
    <scope>NUCLEOTIDE SEQUENCE [LARGE SCALE GENOMIC DNA]</scope>
</reference>
<feature type="compositionally biased region" description="Basic residues" evidence="1">
    <location>
        <begin position="164"/>
        <end position="179"/>
    </location>
</feature>
<sequence length="280" mass="29685">MWLSTERRTPSLGQRRAARRRGSPFGASCARRTQGTKSAEGPAGTAGVTRRTEDRWGQTNLPRGPDQRSCAAPSGHPVRTLRTSLSRPIRRRAPAHGEHPSLTSHTPRRVRLRELSHAREKRAQPSNHHDAGRRRGGGVLAARRQERLGGRQRAGGRASDRNTARARRGATARRRRGRPPHTSQLVEGLRAGPRAAGRAEAGLPPGQHERLVRHLAGGARASAGAEPPGRSARRAEVTAGKPPRALPRGLGVLGASRGLGGAPAGALASVGTSGGRPTEC</sequence>
<accession>A0ABN9XH80</accession>
<evidence type="ECO:0000313" key="2">
    <source>
        <dbReference type="EMBL" id="CAK0899079.1"/>
    </source>
</evidence>
<feature type="compositionally biased region" description="Basic and acidic residues" evidence="1">
    <location>
        <begin position="112"/>
        <end position="130"/>
    </location>
</feature>
<gene>
    <name evidence="2" type="ORF">PCOR1329_LOCUS76686</name>
</gene>
<evidence type="ECO:0000256" key="1">
    <source>
        <dbReference type="SAM" id="MobiDB-lite"/>
    </source>
</evidence>
<dbReference type="EMBL" id="CAUYUJ010020547">
    <property type="protein sequence ID" value="CAK0899079.1"/>
    <property type="molecule type" value="Genomic_DNA"/>
</dbReference>